<name>A0ABS0B6F5_9GAMM</name>
<evidence type="ECO:0000313" key="5">
    <source>
        <dbReference type="Proteomes" id="UP001429984"/>
    </source>
</evidence>
<evidence type="ECO:0000256" key="1">
    <source>
        <dbReference type="SAM" id="MobiDB-lite"/>
    </source>
</evidence>
<evidence type="ECO:0000259" key="3">
    <source>
        <dbReference type="PROSITE" id="PS50268"/>
    </source>
</evidence>
<dbReference type="InterPro" id="IPR012938">
    <property type="entry name" value="Glc/Sorbosone_DH"/>
</dbReference>
<dbReference type="SUPFAM" id="SSF49313">
    <property type="entry name" value="Cadherin-like"/>
    <property type="match status" value="1"/>
</dbReference>
<dbReference type="EMBL" id="JADLZT010000003">
    <property type="protein sequence ID" value="MBF6023838.1"/>
    <property type="molecule type" value="Genomic_DNA"/>
</dbReference>
<dbReference type="SUPFAM" id="SSF50952">
    <property type="entry name" value="Soluble quinoprotein glucose dehydrogenase"/>
    <property type="match status" value="1"/>
</dbReference>
<feature type="signal peptide" evidence="2">
    <location>
        <begin position="1"/>
        <end position="27"/>
    </location>
</feature>
<dbReference type="Pfam" id="PF17963">
    <property type="entry name" value="Big_9"/>
    <property type="match status" value="1"/>
</dbReference>
<feature type="chain" id="PRO_5045873361" evidence="2">
    <location>
        <begin position="28"/>
        <end position="556"/>
    </location>
</feature>
<organism evidence="4 5">
    <name type="scientific">Lysobacter niastensis</name>
    <dbReference type="NCBI Taxonomy" id="380629"/>
    <lineage>
        <taxon>Bacteria</taxon>
        <taxon>Pseudomonadati</taxon>
        <taxon>Pseudomonadota</taxon>
        <taxon>Gammaproteobacteria</taxon>
        <taxon>Lysobacterales</taxon>
        <taxon>Lysobacteraceae</taxon>
        <taxon>Lysobacter</taxon>
    </lineage>
</organism>
<dbReference type="CDD" id="cd11304">
    <property type="entry name" value="Cadherin_repeat"/>
    <property type="match status" value="1"/>
</dbReference>
<evidence type="ECO:0000256" key="2">
    <source>
        <dbReference type="SAM" id="SignalP"/>
    </source>
</evidence>
<reference evidence="4 5" key="1">
    <citation type="submission" date="2020-11" db="EMBL/GenBank/DDBJ databases">
        <title>Draft Genome Sequence and Secondary Metabolite Biosynthetic Potential of the Lysobacter niastensis Type strain DSM 18481.</title>
        <authorList>
            <person name="Turrini P."/>
            <person name="Artuso I."/>
            <person name="Tescari M."/>
            <person name="Lugli G.A."/>
            <person name="Frangipani E."/>
            <person name="Ventura M."/>
            <person name="Visca P."/>
        </authorList>
    </citation>
    <scope>NUCLEOTIDE SEQUENCE [LARGE SCALE GENOMIC DNA]</scope>
    <source>
        <strain evidence="4 5">DSM 18481</strain>
    </source>
</reference>
<dbReference type="Pfam" id="PF07995">
    <property type="entry name" value="GSDH"/>
    <property type="match status" value="1"/>
</dbReference>
<dbReference type="Proteomes" id="UP001429984">
    <property type="component" value="Unassembled WGS sequence"/>
</dbReference>
<dbReference type="Gene3D" id="2.60.40.60">
    <property type="entry name" value="Cadherins"/>
    <property type="match status" value="1"/>
</dbReference>
<sequence length="556" mass="58532">MATRAQIARCSWAALNLAALLVLTACGGGGGNGGNGMPTPTPANRPPTFTSTANVSVPEETAGVFHTVTGSDPDGDMLTFSIGQGSDGTVFRLTSAGALSFASPPDFEVPIDSNRDNVYIVPVTVSDGRATATQNLSVTVTDRPNAAFRVRRVAAGLNQPVFLTAVPDNTGRVFVVELTGRILIMNPATGAVAPTPFLDVTGQISTDGERGLLGFAPAPDFTSSGRFYVYLTVPDGTIELRRYQTLAGSRDRADPATADAILRIPHPRSNHNGGWIAFNFGDGMLYIGVGDGGGAGDPDNNGQNRNTLLGKILRIDPSADAFPADPDRDYRIPVTNPFAGGGGAPEVWAYGLRNPFRAGFDAQTSALWIGDVGQNAVEEIDVIPSEFAGLNFGWPILEGTVPFRGGSTAGLEPPVAQYRHGSGPTQGNTVIGGYVYRGPVEALRGHYIFADFVTPNIWSFPITRVSLGTTLEATDFIQRNADFAPGAGAYNNIVSFGQDQSLNLYIVDLDGEIFVIEPTPVGTATAAASAATRVQSAATPRAGRTQRGGRREDWRR</sequence>
<gene>
    <name evidence="4" type="ORF">IU514_07335</name>
</gene>
<keyword evidence="5" id="KW-1185">Reference proteome</keyword>
<dbReference type="PANTHER" id="PTHR19328:SF75">
    <property type="entry name" value="ALDOSE SUGAR DEHYDROGENASE YLII"/>
    <property type="match status" value="1"/>
</dbReference>
<feature type="compositionally biased region" description="Low complexity" evidence="1">
    <location>
        <begin position="530"/>
        <end position="539"/>
    </location>
</feature>
<dbReference type="RefSeq" id="WP_194930420.1">
    <property type="nucleotide sequence ID" value="NZ_JADLZT010000003.1"/>
</dbReference>
<dbReference type="InterPro" id="IPR002126">
    <property type="entry name" value="Cadherin-like_dom"/>
</dbReference>
<protein>
    <submittedName>
        <fullName evidence="4">PQQ-dependent sugar dehydrogenase</fullName>
    </submittedName>
</protein>
<feature type="region of interest" description="Disordered" evidence="1">
    <location>
        <begin position="530"/>
        <end position="556"/>
    </location>
</feature>
<dbReference type="InterPro" id="IPR015919">
    <property type="entry name" value="Cadherin-like_sf"/>
</dbReference>
<feature type="domain" description="Cadherin" evidence="3">
    <location>
        <begin position="49"/>
        <end position="162"/>
    </location>
</feature>
<dbReference type="InterPro" id="IPR011041">
    <property type="entry name" value="Quinoprot_gluc/sorb_DH_b-prop"/>
</dbReference>
<dbReference type="Gene3D" id="2.120.10.30">
    <property type="entry name" value="TolB, C-terminal domain"/>
    <property type="match status" value="1"/>
</dbReference>
<accession>A0ABS0B6F5</accession>
<comment type="caution">
    <text evidence="4">The sequence shown here is derived from an EMBL/GenBank/DDBJ whole genome shotgun (WGS) entry which is preliminary data.</text>
</comment>
<dbReference type="InterPro" id="IPR011042">
    <property type="entry name" value="6-blade_b-propeller_TolB-like"/>
</dbReference>
<proteinExistence type="predicted"/>
<evidence type="ECO:0000313" key="4">
    <source>
        <dbReference type="EMBL" id="MBF6023838.1"/>
    </source>
</evidence>
<dbReference type="PANTHER" id="PTHR19328">
    <property type="entry name" value="HEDGEHOG-INTERACTING PROTEIN"/>
    <property type="match status" value="1"/>
</dbReference>
<dbReference type="PROSITE" id="PS50268">
    <property type="entry name" value="CADHERIN_2"/>
    <property type="match status" value="1"/>
</dbReference>
<keyword evidence="2" id="KW-0732">Signal</keyword>
<dbReference type="PROSITE" id="PS51257">
    <property type="entry name" value="PROKAR_LIPOPROTEIN"/>
    <property type="match status" value="1"/>
</dbReference>